<dbReference type="Proteomes" id="UP000708298">
    <property type="component" value="Unassembled WGS sequence"/>
</dbReference>
<dbReference type="AlphaFoldDB" id="A0A964DYE7"/>
<dbReference type="EMBL" id="JAESVB010000002">
    <property type="protein sequence ID" value="MCB8875086.1"/>
    <property type="molecule type" value="Genomic_DNA"/>
</dbReference>
<reference evidence="1" key="1">
    <citation type="journal article" date="2021" name="Microorganisms">
        <title>Acidisoma silvae sp. nov. and Acidisomacellulosilytica sp. nov., Two Acidophilic Bacteria Isolated from Decaying Wood, Hydrolyzing Cellulose and Producing Poly-3-hydroxybutyrate.</title>
        <authorList>
            <person name="Mieszkin S."/>
            <person name="Pouder E."/>
            <person name="Uroz S."/>
            <person name="Simon-Colin C."/>
            <person name="Alain K."/>
        </authorList>
    </citation>
    <scope>NUCLEOTIDE SEQUENCE</scope>
    <source>
        <strain evidence="1">HW T2.11</strain>
    </source>
</reference>
<accession>A0A964DYE7</accession>
<evidence type="ECO:0000313" key="2">
    <source>
        <dbReference type="Proteomes" id="UP000708298"/>
    </source>
</evidence>
<comment type="caution">
    <text evidence="1">The sequence shown here is derived from an EMBL/GenBank/DDBJ whole genome shotgun (WGS) entry which is preliminary data.</text>
</comment>
<gene>
    <name evidence="1" type="ORF">ASILVAE211_07830</name>
</gene>
<sequence>MRNDVVVEAITAGDIRPLYPLVMATEPGLLWSQWDRYAKRLVRGGPRAKEGIVVARRRGHLMPCGAVCYRLDRDLRHGLMLTAEHFVAVDLLYPQAVLAALAAALDDIADRFGCAAIRSVLHDRDVTVAENLSIVGHSRDGLTLTKHRL</sequence>
<proteinExistence type="predicted"/>
<reference evidence="1" key="2">
    <citation type="submission" date="2021-01" db="EMBL/GenBank/DDBJ databases">
        <authorList>
            <person name="Mieszkin S."/>
            <person name="Pouder E."/>
            <person name="Alain K."/>
        </authorList>
    </citation>
    <scope>NUCLEOTIDE SEQUENCE</scope>
    <source>
        <strain evidence="1">HW T2.11</strain>
    </source>
</reference>
<evidence type="ECO:0000313" key="1">
    <source>
        <dbReference type="EMBL" id="MCB8875086.1"/>
    </source>
</evidence>
<keyword evidence="2" id="KW-1185">Reference proteome</keyword>
<protein>
    <submittedName>
        <fullName evidence="1">Uncharacterized protein</fullName>
    </submittedName>
</protein>
<name>A0A964DYE7_9PROT</name>
<dbReference type="RefSeq" id="WP_227320727.1">
    <property type="nucleotide sequence ID" value="NZ_JAESVB010000002.1"/>
</dbReference>
<organism evidence="1 2">
    <name type="scientific">Acidisoma silvae</name>
    <dbReference type="NCBI Taxonomy" id="2802396"/>
    <lineage>
        <taxon>Bacteria</taxon>
        <taxon>Pseudomonadati</taxon>
        <taxon>Pseudomonadota</taxon>
        <taxon>Alphaproteobacteria</taxon>
        <taxon>Acetobacterales</taxon>
        <taxon>Acidocellaceae</taxon>
        <taxon>Acidisoma</taxon>
    </lineage>
</organism>